<dbReference type="InterPro" id="IPR000182">
    <property type="entry name" value="GNAT_dom"/>
</dbReference>
<evidence type="ECO:0000313" key="6">
    <source>
        <dbReference type="Proteomes" id="UP001150217"/>
    </source>
</evidence>
<keyword evidence="6" id="KW-1185">Reference proteome</keyword>
<dbReference type="EMBL" id="JANVFT010000161">
    <property type="protein sequence ID" value="KAJ4463525.1"/>
    <property type="molecule type" value="Genomic_DNA"/>
</dbReference>
<dbReference type="PANTHER" id="PTHR13256:SF16">
    <property type="entry name" value="ALPHA_BETA-TUBULIN-N-ACETYLTRANSFERASE 9"/>
    <property type="match status" value="1"/>
</dbReference>
<accession>A0ABQ8UZU1</accession>
<dbReference type="InterPro" id="IPR039135">
    <property type="entry name" value="NAT9-like"/>
</dbReference>
<reference evidence="5" key="1">
    <citation type="submission" date="2022-08" db="EMBL/GenBank/DDBJ databases">
        <title>A Global Phylogenomic Analysis of the Shiitake Genus Lentinula.</title>
        <authorList>
            <consortium name="DOE Joint Genome Institute"/>
            <person name="Sierra-Patev S."/>
            <person name="Min B."/>
            <person name="Naranjo-Ortiz M."/>
            <person name="Looney B."/>
            <person name="Konkel Z."/>
            <person name="Slot J.C."/>
            <person name="Sakamoto Y."/>
            <person name="Steenwyk J.L."/>
            <person name="Rokas A."/>
            <person name="Carro J."/>
            <person name="Camarero S."/>
            <person name="Ferreira P."/>
            <person name="Molpeceres G."/>
            <person name="Ruiz-Duenas F.J."/>
            <person name="Serrano A."/>
            <person name="Henrissat B."/>
            <person name="Drula E."/>
            <person name="Hughes K.W."/>
            <person name="Mata J.L."/>
            <person name="Ishikawa N.K."/>
            <person name="Vargas-Isla R."/>
            <person name="Ushijima S."/>
            <person name="Smith C.A."/>
            <person name="Ahrendt S."/>
            <person name="Andreopoulos W."/>
            <person name="He G."/>
            <person name="Labutti K."/>
            <person name="Lipzen A."/>
            <person name="Ng V."/>
            <person name="Riley R."/>
            <person name="Sandor L."/>
            <person name="Barry K."/>
            <person name="Martinez A.T."/>
            <person name="Xiao Y."/>
            <person name="Gibbons J.G."/>
            <person name="Terashima K."/>
            <person name="Grigoriev I.V."/>
            <person name="Hibbett D.S."/>
        </authorList>
    </citation>
    <scope>NUCLEOTIDE SEQUENCE</scope>
    <source>
        <strain evidence="5">RHP3577 ss4</strain>
    </source>
</reference>
<proteinExistence type="inferred from homology"/>
<dbReference type="SUPFAM" id="SSF55729">
    <property type="entry name" value="Acyl-CoA N-acyltransferases (Nat)"/>
    <property type="match status" value="1"/>
</dbReference>
<feature type="domain" description="N-acetyltransferase" evidence="4">
    <location>
        <begin position="25"/>
        <end position="223"/>
    </location>
</feature>
<keyword evidence="3" id="KW-0012">Acyltransferase</keyword>
<name>A0ABQ8UZU1_9AGAR</name>
<keyword evidence="2" id="KW-0808">Transferase</keyword>
<comment type="caution">
    <text evidence="5">The sequence shown here is derived from an EMBL/GenBank/DDBJ whole genome shotgun (WGS) entry which is preliminary data.</text>
</comment>
<evidence type="ECO:0000259" key="4">
    <source>
        <dbReference type="Pfam" id="PF13302"/>
    </source>
</evidence>
<dbReference type="InterPro" id="IPR016181">
    <property type="entry name" value="Acyl_CoA_acyltransferase"/>
</dbReference>
<evidence type="ECO:0000256" key="2">
    <source>
        <dbReference type="ARBA" id="ARBA00022679"/>
    </source>
</evidence>
<organism evidence="5 6">
    <name type="scientific">Lentinula lateritia</name>
    <dbReference type="NCBI Taxonomy" id="40482"/>
    <lineage>
        <taxon>Eukaryota</taxon>
        <taxon>Fungi</taxon>
        <taxon>Dikarya</taxon>
        <taxon>Basidiomycota</taxon>
        <taxon>Agaricomycotina</taxon>
        <taxon>Agaricomycetes</taxon>
        <taxon>Agaricomycetidae</taxon>
        <taxon>Agaricales</taxon>
        <taxon>Marasmiineae</taxon>
        <taxon>Omphalotaceae</taxon>
        <taxon>Lentinula</taxon>
    </lineage>
</organism>
<dbReference type="Proteomes" id="UP001150217">
    <property type="component" value="Unassembled WGS sequence"/>
</dbReference>
<protein>
    <submittedName>
        <fullName evidence="5">GNAT domain-containing protein</fullName>
    </submittedName>
</protein>
<dbReference type="Pfam" id="PF13302">
    <property type="entry name" value="Acetyltransf_3"/>
    <property type="match status" value="1"/>
</dbReference>
<dbReference type="PANTHER" id="PTHR13256">
    <property type="entry name" value="N-ACETYLTRANSFERASE 9"/>
    <property type="match status" value="1"/>
</dbReference>
<comment type="similarity">
    <text evidence="1">Belongs to the acetyltransferase family. GNAT subfamily.</text>
</comment>
<gene>
    <name evidence="5" type="ORF">C8R41DRAFT_861359</name>
</gene>
<evidence type="ECO:0000313" key="5">
    <source>
        <dbReference type="EMBL" id="KAJ4463525.1"/>
    </source>
</evidence>
<sequence>MTGRPRFVTSFMLCNKNTVLVGKKILLVPYRIEHVAKYHVWMENEELRTLTASEPLTLDQEYDMQQKWQMDEDKLTFIILAREGDAFIPDTINPTDSQVSSLPMVGDVNIFFSRTPLSVSESTNSLPFDDGQEFTAEAEIMIAEPLYRRRGYAQEALRLMFQYVTGCPTSHFIQNPRVKMSQREETHQVPVKMPHSIPPTSLIARISDKNTPSIKLFERLGFQITKHVEVFEEVELRWNAL</sequence>
<evidence type="ECO:0000256" key="1">
    <source>
        <dbReference type="ARBA" id="ARBA00009342"/>
    </source>
</evidence>
<evidence type="ECO:0000256" key="3">
    <source>
        <dbReference type="ARBA" id="ARBA00023315"/>
    </source>
</evidence>
<dbReference type="Gene3D" id="3.40.630.30">
    <property type="match status" value="1"/>
</dbReference>